<feature type="region of interest" description="Disordered" evidence="3">
    <location>
        <begin position="402"/>
        <end position="421"/>
    </location>
</feature>
<reference evidence="8" key="1">
    <citation type="submission" date="2017-02" db="UniProtKB">
        <authorList>
            <consortium name="WormBaseParasite"/>
        </authorList>
    </citation>
    <scope>IDENTIFICATION</scope>
</reference>
<dbReference type="GO" id="GO:0004722">
    <property type="term" value="F:protein serine/threonine phosphatase activity"/>
    <property type="evidence" value="ECO:0007669"/>
    <property type="project" value="UniProtKB-EC"/>
</dbReference>
<dbReference type="PANTHER" id="PTHR12320">
    <property type="entry name" value="PROTEIN PHOSPHATASE 2C"/>
    <property type="match status" value="1"/>
</dbReference>
<dbReference type="PANTHER" id="PTHR12320:SF1">
    <property type="entry name" value="PROTEIN PHOSPHATASE PTC7 HOMOLOG"/>
    <property type="match status" value="1"/>
</dbReference>
<dbReference type="SUPFAM" id="SSF81606">
    <property type="entry name" value="PP2C-like"/>
    <property type="match status" value="1"/>
</dbReference>
<dbReference type="EC" id="3.1.3.16" evidence="2"/>
<comment type="cofactor">
    <cofactor evidence="2">
        <name>Mn(2+)</name>
        <dbReference type="ChEBI" id="CHEBI:29035"/>
    </cofactor>
</comment>
<keyword evidence="4" id="KW-1133">Transmembrane helix</keyword>
<keyword evidence="2" id="KW-0479">Metal-binding</keyword>
<organism evidence="8">
    <name type="scientific">Hydatigena taeniaeformis</name>
    <name type="common">Feline tapeworm</name>
    <name type="synonym">Taenia taeniaeformis</name>
    <dbReference type="NCBI Taxonomy" id="6205"/>
    <lineage>
        <taxon>Eukaryota</taxon>
        <taxon>Metazoa</taxon>
        <taxon>Spiralia</taxon>
        <taxon>Lophotrochozoa</taxon>
        <taxon>Platyhelminthes</taxon>
        <taxon>Cestoda</taxon>
        <taxon>Eucestoda</taxon>
        <taxon>Cyclophyllidea</taxon>
        <taxon>Taeniidae</taxon>
        <taxon>Hydatigera</taxon>
    </lineage>
</organism>
<evidence type="ECO:0000313" key="7">
    <source>
        <dbReference type="Proteomes" id="UP000274429"/>
    </source>
</evidence>
<evidence type="ECO:0000256" key="3">
    <source>
        <dbReference type="SAM" id="MobiDB-lite"/>
    </source>
</evidence>
<keyword evidence="7" id="KW-1185">Reference proteome</keyword>
<dbReference type="Gene3D" id="3.60.40.10">
    <property type="entry name" value="PPM-type phosphatase domain"/>
    <property type="match status" value="1"/>
</dbReference>
<dbReference type="WBParaSite" id="TTAC_0000792201-mRNA-1">
    <property type="protein sequence ID" value="TTAC_0000792201-mRNA-1"/>
    <property type="gene ID" value="TTAC_0000792201"/>
</dbReference>
<name>A0A0R3X3J3_HYDTA</name>
<evidence type="ECO:0000313" key="6">
    <source>
        <dbReference type="EMBL" id="VDM32380.1"/>
    </source>
</evidence>
<protein>
    <recommendedName>
        <fullName evidence="2">Protein phosphatase</fullName>
        <ecNumber evidence="2">3.1.3.16</ecNumber>
    </recommendedName>
</protein>
<dbReference type="Proteomes" id="UP000274429">
    <property type="component" value="Unassembled WGS sequence"/>
</dbReference>
<comment type="similarity">
    <text evidence="1 2">Belongs to the PP2C family.</text>
</comment>
<evidence type="ECO:0000256" key="1">
    <source>
        <dbReference type="ARBA" id="ARBA00006702"/>
    </source>
</evidence>
<feature type="transmembrane region" description="Helical" evidence="4">
    <location>
        <begin position="307"/>
        <end position="326"/>
    </location>
</feature>
<dbReference type="InterPro" id="IPR039123">
    <property type="entry name" value="PPTC7"/>
</dbReference>
<keyword evidence="4" id="KW-0472">Membrane</keyword>
<dbReference type="STRING" id="6205.A0A0R3X3J3"/>
<comment type="cofactor">
    <cofactor evidence="2">
        <name>Mg(2+)</name>
        <dbReference type="ChEBI" id="CHEBI:18420"/>
    </cofactor>
</comment>
<keyword evidence="4" id="KW-0812">Transmembrane</keyword>
<evidence type="ECO:0000256" key="2">
    <source>
        <dbReference type="RuleBase" id="RU366020"/>
    </source>
</evidence>
<keyword evidence="2" id="KW-0378">Hydrolase</keyword>
<evidence type="ECO:0000259" key="5">
    <source>
        <dbReference type="PROSITE" id="PS51746"/>
    </source>
</evidence>
<evidence type="ECO:0000256" key="4">
    <source>
        <dbReference type="SAM" id="Phobius"/>
    </source>
</evidence>
<accession>A0A0R3X3J3</accession>
<dbReference type="InterPro" id="IPR001932">
    <property type="entry name" value="PPM-type_phosphatase-like_dom"/>
</dbReference>
<dbReference type="OrthoDB" id="60843at2759"/>
<dbReference type="AlphaFoldDB" id="A0A0R3X3J3"/>
<keyword evidence="2" id="KW-0904">Protein phosphatase</keyword>
<dbReference type="InterPro" id="IPR036457">
    <property type="entry name" value="PPM-type-like_dom_sf"/>
</dbReference>
<proteinExistence type="inferred from homology"/>
<dbReference type="EMBL" id="UYWX01020420">
    <property type="protein sequence ID" value="VDM32380.1"/>
    <property type="molecule type" value="Genomic_DNA"/>
</dbReference>
<reference evidence="6 7" key="2">
    <citation type="submission" date="2018-11" db="EMBL/GenBank/DDBJ databases">
        <authorList>
            <consortium name="Pathogen Informatics"/>
        </authorList>
    </citation>
    <scope>NUCLEOTIDE SEQUENCE [LARGE SCALE GENOMIC DNA]</scope>
</reference>
<feature type="domain" description="PPM-type phosphatase" evidence="5">
    <location>
        <begin position="47"/>
        <end position="370"/>
    </location>
</feature>
<comment type="catalytic activity">
    <reaction evidence="2">
        <text>O-phospho-L-threonyl-[protein] + H2O = L-threonyl-[protein] + phosphate</text>
        <dbReference type="Rhea" id="RHEA:47004"/>
        <dbReference type="Rhea" id="RHEA-COMP:11060"/>
        <dbReference type="Rhea" id="RHEA-COMP:11605"/>
        <dbReference type="ChEBI" id="CHEBI:15377"/>
        <dbReference type="ChEBI" id="CHEBI:30013"/>
        <dbReference type="ChEBI" id="CHEBI:43474"/>
        <dbReference type="ChEBI" id="CHEBI:61977"/>
        <dbReference type="EC" id="3.1.3.16"/>
    </reaction>
</comment>
<evidence type="ECO:0000313" key="8">
    <source>
        <dbReference type="WBParaSite" id="TTAC_0000792201-mRNA-1"/>
    </source>
</evidence>
<comment type="catalytic activity">
    <reaction evidence="2">
        <text>O-phospho-L-seryl-[protein] + H2O = L-seryl-[protein] + phosphate</text>
        <dbReference type="Rhea" id="RHEA:20629"/>
        <dbReference type="Rhea" id="RHEA-COMP:9863"/>
        <dbReference type="Rhea" id="RHEA-COMP:11604"/>
        <dbReference type="ChEBI" id="CHEBI:15377"/>
        <dbReference type="ChEBI" id="CHEBI:29999"/>
        <dbReference type="ChEBI" id="CHEBI:43474"/>
        <dbReference type="ChEBI" id="CHEBI:83421"/>
        <dbReference type="EC" id="3.1.3.16"/>
    </reaction>
</comment>
<dbReference type="GO" id="GO:0005739">
    <property type="term" value="C:mitochondrion"/>
    <property type="evidence" value="ECO:0007669"/>
    <property type="project" value="TreeGrafter"/>
</dbReference>
<sequence length="421" mass="46650">MYRIISKGRSFLRNIATIGGRHEKSDKNTRRSFFSFVTSVSGFDNKHTQFETQRRPLRAYGDDAYFISITDASCVLGVADGVGGWRSYGVDPGEFSMTFMSTCQRLAQSGRFKPSEPMLLVTESYHEVLDAKTPILGSATFCVISLCRSDGRLHTVCLGDSGYLVIRHGIVVKRSANQKHTLNTPFQVACLPPNEHGQFYRDSPEQAIQDSFGLEPSDLVVVGTDGLFDNLTDQMILQELAPLQNCDLSLASDELLDWCAYRLVSCARDAADNPNFLSPFANEARQYGLNIAGTSQHMMNISSSRALFLWPELLIIQNLFLFMFLLPPCIRFFYYMSSLSNGRSDHVRCFNVIAILGGVRGDITVMLALVVNEDAVSDVHSSISPTSIYGSVKKTVFRISRGRSSSPPSALAITRDSSLHL</sequence>
<dbReference type="PROSITE" id="PS51746">
    <property type="entry name" value="PPM_2"/>
    <property type="match status" value="1"/>
</dbReference>
<gene>
    <name evidence="6" type="ORF">TTAC_LOCUS7907</name>
</gene>
<keyword evidence="2" id="KW-0460">Magnesium</keyword>
<keyword evidence="2" id="KW-0464">Manganese</keyword>
<dbReference type="GO" id="GO:0046872">
    <property type="term" value="F:metal ion binding"/>
    <property type="evidence" value="ECO:0007669"/>
    <property type="project" value="UniProtKB-UniRule"/>
</dbReference>